<name>E6QI24_9ZZZZ</name>
<feature type="transmembrane region" description="Helical" evidence="6">
    <location>
        <begin position="151"/>
        <end position="170"/>
    </location>
</feature>
<feature type="transmembrane region" description="Helical" evidence="6">
    <location>
        <begin position="12"/>
        <end position="31"/>
    </location>
</feature>
<feature type="transmembrane region" description="Helical" evidence="6">
    <location>
        <begin position="119"/>
        <end position="139"/>
    </location>
</feature>
<keyword evidence="4 6" id="KW-1133">Transmembrane helix</keyword>
<feature type="domain" description="VTT" evidence="7">
    <location>
        <begin position="38"/>
        <end position="171"/>
    </location>
</feature>
<dbReference type="PANTHER" id="PTHR42709">
    <property type="entry name" value="ALKALINE PHOSPHATASE LIKE PROTEIN"/>
    <property type="match status" value="1"/>
</dbReference>
<dbReference type="PANTHER" id="PTHR42709:SF6">
    <property type="entry name" value="UNDECAPRENYL PHOSPHATE TRANSPORTER A"/>
    <property type="match status" value="1"/>
</dbReference>
<dbReference type="Pfam" id="PF09335">
    <property type="entry name" value="VTT_dom"/>
    <property type="match status" value="1"/>
</dbReference>
<evidence type="ECO:0000256" key="6">
    <source>
        <dbReference type="SAM" id="Phobius"/>
    </source>
</evidence>
<protein>
    <submittedName>
        <fullName evidence="8">DedA</fullName>
    </submittedName>
</protein>
<dbReference type="GO" id="GO:0005886">
    <property type="term" value="C:plasma membrane"/>
    <property type="evidence" value="ECO:0007669"/>
    <property type="project" value="UniProtKB-SubCell"/>
</dbReference>
<sequence>MSEHLLASLVRFVIATISATGYWGVALLMAIESACIPLPSEVIMPFAGYLVSTARFGGGNAWLGLVLVATAGAIGCNLGSVVAYWIGAVGGRPLVERYGRVVLLSHHDLDRMTQFFEKYGSITVLLGRLLPVVRTFIAFPAGIARMSQARFHAYTFLGSWPWCFALAYVGKRLGDRWNSDPAFQEWFHRFHLAVELALLAAIVWFVWTHWRRATSARVSGSL</sequence>
<evidence type="ECO:0000256" key="1">
    <source>
        <dbReference type="ARBA" id="ARBA00004651"/>
    </source>
</evidence>
<comment type="subcellular location">
    <subcellularLocation>
        <location evidence="1">Cell membrane</location>
        <topology evidence="1">Multi-pass membrane protein</topology>
    </subcellularLocation>
</comment>
<evidence type="ECO:0000259" key="7">
    <source>
        <dbReference type="Pfam" id="PF09335"/>
    </source>
</evidence>
<evidence type="ECO:0000256" key="5">
    <source>
        <dbReference type="ARBA" id="ARBA00023136"/>
    </source>
</evidence>
<proteinExistence type="predicted"/>
<keyword evidence="2" id="KW-1003">Cell membrane</keyword>
<evidence type="ECO:0000256" key="4">
    <source>
        <dbReference type="ARBA" id="ARBA00022989"/>
    </source>
</evidence>
<gene>
    <name evidence="8" type="ORF">CARN6_0172</name>
</gene>
<keyword evidence="3 6" id="KW-0812">Transmembrane</keyword>
<dbReference type="InterPro" id="IPR051311">
    <property type="entry name" value="DedA_domain"/>
</dbReference>
<organism evidence="8">
    <name type="scientific">mine drainage metagenome</name>
    <dbReference type="NCBI Taxonomy" id="410659"/>
    <lineage>
        <taxon>unclassified sequences</taxon>
        <taxon>metagenomes</taxon>
        <taxon>ecological metagenomes</taxon>
    </lineage>
</organism>
<comment type="caution">
    <text evidence="8">The sequence shown here is derived from an EMBL/GenBank/DDBJ whole genome shotgun (WGS) entry which is preliminary data.</text>
</comment>
<feature type="transmembrane region" description="Helical" evidence="6">
    <location>
        <begin position="190"/>
        <end position="207"/>
    </location>
</feature>
<keyword evidence="5 6" id="KW-0472">Membrane</keyword>
<dbReference type="InterPro" id="IPR032816">
    <property type="entry name" value="VTT_dom"/>
</dbReference>
<evidence type="ECO:0000313" key="8">
    <source>
        <dbReference type="EMBL" id="CBI06889.1"/>
    </source>
</evidence>
<dbReference type="EMBL" id="CABQ01000035">
    <property type="protein sequence ID" value="CBI06889.1"/>
    <property type="molecule type" value="Genomic_DNA"/>
</dbReference>
<dbReference type="AlphaFoldDB" id="E6QI24"/>
<accession>E6QI24</accession>
<reference evidence="8" key="1">
    <citation type="submission" date="2009-10" db="EMBL/GenBank/DDBJ databases">
        <title>Diversity of trophic interactions inside an arsenic-rich microbial ecosystem.</title>
        <authorList>
            <person name="Bertin P.N."/>
            <person name="Heinrich-Salmeron A."/>
            <person name="Pelletier E."/>
            <person name="Goulhen-Chollet F."/>
            <person name="Arsene-Ploetze F."/>
            <person name="Gallien S."/>
            <person name="Calteau A."/>
            <person name="Vallenet D."/>
            <person name="Casiot C."/>
            <person name="Chane-Woon-Ming B."/>
            <person name="Giloteaux L."/>
            <person name="Barakat M."/>
            <person name="Bonnefoy V."/>
            <person name="Bruneel O."/>
            <person name="Chandler M."/>
            <person name="Cleiss J."/>
            <person name="Duran R."/>
            <person name="Elbaz-Poulichet F."/>
            <person name="Fonknechten N."/>
            <person name="Lauga B."/>
            <person name="Mornico D."/>
            <person name="Ortet P."/>
            <person name="Schaeffer C."/>
            <person name="Siguier P."/>
            <person name="Alexander Thil Smith A."/>
            <person name="Van Dorsselaer A."/>
            <person name="Weissenbach J."/>
            <person name="Medigue C."/>
            <person name="Le Paslier D."/>
        </authorList>
    </citation>
    <scope>NUCLEOTIDE SEQUENCE</scope>
</reference>
<evidence type="ECO:0000256" key="3">
    <source>
        <dbReference type="ARBA" id="ARBA00022692"/>
    </source>
</evidence>
<feature type="transmembrane region" description="Helical" evidence="6">
    <location>
        <begin position="62"/>
        <end position="86"/>
    </location>
</feature>
<evidence type="ECO:0000256" key="2">
    <source>
        <dbReference type="ARBA" id="ARBA00022475"/>
    </source>
</evidence>